<dbReference type="AlphaFoldDB" id="A0A3B0C6I6"/>
<dbReference type="RefSeq" id="WP_120712703.1">
    <property type="nucleotide sequence ID" value="NZ_RBCJ01000003.1"/>
</dbReference>
<dbReference type="InterPro" id="IPR023393">
    <property type="entry name" value="START-like_dom_sf"/>
</dbReference>
<proteinExistence type="inferred from homology"/>
<keyword evidence="4" id="KW-1185">Reference proteome</keyword>
<gene>
    <name evidence="3" type="ORF">D7Z94_16655</name>
</gene>
<evidence type="ECO:0000259" key="2">
    <source>
        <dbReference type="Pfam" id="PF08327"/>
    </source>
</evidence>
<evidence type="ECO:0000313" key="4">
    <source>
        <dbReference type="Proteomes" id="UP000276603"/>
    </source>
</evidence>
<comment type="similarity">
    <text evidence="1">Belongs to the AHA1 family.</text>
</comment>
<evidence type="ECO:0000313" key="3">
    <source>
        <dbReference type="EMBL" id="RKN79894.1"/>
    </source>
</evidence>
<dbReference type="Proteomes" id="UP000276603">
    <property type="component" value="Unassembled WGS sequence"/>
</dbReference>
<protein>
    <submittedName>
        <fullName evidence="3">Activator of HSP90 ATPase</fullName>
    </submittedName>
</protein>
<dbReference type="EMBL" id="RBCJ01000003">
    <property type="protein sequence ID" value="RKN79894.1"/>
    <property type="molecule type" value="Genomic_DNA"/>
</dbReference>
<dbReference type="OrthoDB" id="384974at2"/>
<name>A0A3B0C6I6_9FLAO</name>
<feature type="domain" description="Activator of Hsp90 ATPase homologue 1/2-like C-terminal" evidence="2">
    <location>
        <begin position="19"/>
        <end position="149"/>
    </location>
</feature>
<accession>A0A3B0C6I6</accession>
<organism evidence="3 4">
    <name type="scientific">Ulvibacterium marinum</name>
    <dbReference type="NCBI Taxonomy" id="2419782"/>
    <lineage>
        <taxon>Bacteria</taxon>
        <taxon>Pseudomonadati</taxon>
        <taxon>Bacteroidota</taxon>
        <taxon>Flavobacteriia</taxon>
        <taxon>Flavobacteriales</taxon>
        <taxon>Flavobacteriaceae</taxon>
        <taxon>Ulvibacterium</taxon>
    </lineage>
</organism>
<dbReference type="SUPFAM" id="SSF55961">
    <property type="entry name" value="Bet v1-like"/>
    <property type="match status" value="1"/>
</dbReference>
<dbReference type="Gene3D" id="3.30.530.20">
    <property type="match status" value="1"/>
</dbReference>
<dbReference type="InterPro" id="IPR013538">
    <property type="entry name" value="ASHA1/2-like_C"/>
</dbReference>
<dbReference type="Pfam" id="PF08327">
    <property type="entry name" value="AHSA1"/>
    <property type="match status" value="1"/>
</dbReference>
<reference evidence="3 4" key="1">
    <citation type="submission" date="2018-10" db="EMBL/GenBank/DDBJ databases">
        <title>Ulvibacterium marinum gen. nov., sp. nov., a novel marine bacterium of the family Flavobacteriaceae, isolated from a culture of the green alga Ulva prolifera.</title>
        <authorList>
            <person name="Zhang Z."/>
        </authorList>
    </citation>
    <scope>NUCLEOTIDE SEQUENCE [LARGE SCALE GENOMIC DNA]</scope>
    <source>
        <strain evidence="3 4">CCMM003</strain>
    </source>
</reference>
<sequence>MSIPEEAKNRTLTIERTFKAPLALVWQAWTQPEHIAHWWGPKGMETEVIEHNFHVGGRWKYSMQMPDGSKFITEGVYSEIIEFEKIVTSADFKPMTEGVELHILFEENGNTTNFTFNVLHATEEYCKQQEKMGFYNGWGSVFDRLDSYVTTSK</sequence>
<evidence type="ECO:0000256" key="1">
    <source>
        <dbReference type="ARBA" id="ARBA00006817"/>
    </source>
</evidence>
<comment type="caution">
    <text evidence="3">The sequence shown here is derived from an EMBL/GenBank/DDBJ whole genome shotgun (WGS) entry which is preliminary data.</text>
</comment>